<name>A0A9P4UIQ3_9PEZI</name>
<comment type="caution">
    <text evidence="3">The sequence shown here is derived from an EMBL/GenBank/DDBJ whole genome shotgun (WGS) entry which is preliminary data.</text>
</comment>
<dbReference type="InterPro" id="IPR029052">
    <property type="entry name" value="Metallo-depent_PP-like"/>
</dbReference>
<dbReference type="GO" id="GO:0005737">
    <property type="term" value="C:cytoplasm"/>
    <property type="evidence" value="ECO:0007669"/>
    <property type="project" value="TreeGrafter"/>
</dbReference>
<dbReference type="OrthoDB" id="783096at2759"/>
<proteinExistence type="predicted"/>
<feature type="domain" description="Calcineurin-like phosphoesterase" evidence="2">
    <location>
        <begin position="220"/>
        <end position="472"/>
    </location>
</feature>
<dbReference type="PANTHER" id="PTHR32440:SF0">
    <property type="entry name" value="PHOSPHATASE DCR2-RELATED"/>
    <property type="match status" value="1"/>
</dbReference>
<keyword evidence="1" id="KW-1133">Transmembrane helix</keyword>
<evidence type="ECO:0000259" key="2">
    <source>
        <dbReference type="Pfam" id="PF00149"/>
    </source>
</evidence>
<dbReference type="SUPFAM" id="SSF56300">
    <property type="entry name" value="Metallo-dependent phosphatases"/>
    <property type="match status" value="1"/>
</dbReference>
<dbReference type="GO" id="GO:0004721">
    <property type="term" value="F:phosphoprotein phosphatase activity"/>
    <property type="evidence" value="ECO:0007669"/>
    <property type="project" value="TreeGrafter"/>
</dbReference>
<dbReference type="InterPro" id="IPR004843">
    <property type="entry name" value="Calcineurin-like_PHP"/>
</dbReference>
<gene>
    <name evidence="3" type="ORF">K431DRAFT_315989</name>
</gene>
<dbReference type="CDD" id="cd07383">
    <property type="entry name" value="MPP_Dcr2"/>
    <property type="match status" value="1"/>
</dbReference>
<feature type="transmembrane region" description="Helical" evidence="1">
    <location>
        <begin position="12"/>
        <end position="29"/>
    </location>
</feature>
<evidence type="ECO:0000313" key="3">
    <source>
        <dbReference type="EMBL" id="KAF2717117.1"/>
    </source>
</evidence>
<protein>
    <submittedName>
        <fullName evidence="3">Metallo-dependent phosphatase</fullName>
    </submittedName>
</protein>
<keyword evidence="4" id="KW-1185">Reference proteome</keyword>
<dbReference type="AlphaFoldDB" id="A0A9P4UIQ3"/>
<dbReference type="Pfam" id="PF00149">
    <property type="entry name" value="Metallophos"/>
    <property type="match status" value="1"/>
</dbReference>
<sequence length="576" mass="64183">MVRMTRRITRTLGQIAGLAAIFFTFVLLVDSRYRVLPSSIHHRLPSHHTGSVITDVTISSCSTLNPLSSCRLDPDVWHRVEKDLHLQTGWVQSAWLHVQRKKEDELTADDKVVVGLRVSRLDPSVGEKGEHKERWESRPGGIWILRSNKRHDSDSDKVVTAIDVLFGSDAVEPRPGWTLVSNPLLLDAGDDIQVARISIRNGAPQLPKEIQPRVRKDGRFKIIQISDAHLATGVGKCRDAIGKNNQPSKHCEADPRTMEFLERVLDEEKPDMVVLSGDQVEGPAAPDTQTAIFKIAAPLIERQIPYAAIFGNHDDEGSKSLPRAVQMALMQTLPYSLSQPGPEQLEGVGNYYVEVIAPGQSRHSALTLYFLDTHSLSPDEKHYRGYDWLKPKQIEWFRSTSQGLKREHAKYSHIHMDMAFIHIPLPEYREADNILAGGKFVEPVTAPGFNTHFYDALHEEGIVAVGCGHDHVNDYCALRPLTSNARRDGPAKQHGGNGHDSSPKKTALGPWMCYAGGSGFGGYGGYGGYHRRLRVWDIDTNVGRITTWKRLECCDQDTTERVDEVVIVEAGHAVAP</sequence>
<reference evidence="3" key="1">
    <citation type="journal article" date="2020" name="Stud. Mycol.">
        <title>101 Dothideomycetes genomes: a test case for predicting lifestyles and emergence of pathogens.</title>
        <authorList>
            <person name="Haridas S."/>
            <person name="Albert R."/>
            <person name="Binder M."/>
            <person name="Bloem J."/>
            <person name="Labutti K."/>
            <person name="Salamov A."/>
            <person name="Andreopoulos B."/>
            <person name="Baker S."/>
            <person name="Barry K."/>
            <person name="Bills G."/>
            <person name="Bluhm B."/>
            <person name="Cannon C."/>
            <person name="Castanera R."/>
            <person name="Culley D."/>
            <person name="Daum C."/>
            <person name="Ezra D."/>
            <person name="Gonzalez J."/>
            <person name="Henrissat B."/>
            <person name="Kuo A."/>
            <person name="Liang C."/>
            <person name="Lipzen A."/>
            <person name="Lutzoni F."/>
            <person name="Magnuson J."/>
            <person name="Mondo S."/>
            <person name="Nolan M."/>
            <person name="Ohm R."/>
            <person name="Pangilinan J."/>
            <person name="Park H.-J."/>
            <person name="Ramirez L."/>
            <person name="Alfaro M."/>
            <person name="Sun H."/>
            <person name="Tritt A."/>
            <person name="Yoshinaga Y."/>
            <person name="Zwiers L.-H."/>
            <person name="Turgeon B."/>
            <person name="Goodwin S."/>
            <person name="Spatafora J."/>
            <person name="Crous P."/>
            <person name="Grigoriev I."/>
        </authorList>
    </citation>
    <scope>NUCLEOTIDE SEQUENCE</scope>
    <source>
        <strain evidence="3">CBS 116435</strain>
    </source>
</reference>
<keyword evidence="1" id="KW-0472">Membrane</keyword>
<accession>A0A9P4UIQ3</accession>
<organism evidence="3 4">
    <name type="scientific">Polychaeton citri CBS 116435</name>
    <dbReference type="NCBI Taxonomy" id="1314669"/>
    <lineage>
        <taxon>Eukaryota</taxon>
        <taxon>Fungi</taxon>
        <taxon>Dikarya</taxon>
        <taxon>Ascomycota</taxon>
        <taxon>Pezizomycotina</taxon>
        <taxon>Dothideomycetes</taxon>
        <taxon>Dothideomycetidae</taxon>
        <taxon>Capnodiales</taxon>
        <taxon>Capnodiaceae</taxon>
        <taxon>Polychaeton</taxon>
    </lineage>
</organism>
<evidence type="ECO:0000256" key="1">
    <source>
        <dbReference type="SAM" id="Phobius"/>
    </source>
</evidence>
<dbReference type="EMBL" id="MU003851">
    <property type="protein sequence ID" value="KAF2717117.1"/>
    <property type="molecule type" value="Genomic_DNA"/>
</dbReference>
<evidence type="ECO:0000313" key="4">
    <source>
        <dbReference type="Proteomes" id="UP000799441"/>
    </source>
</evidence>
<dbReference type="FunFam" id="3.60.21.10:FF:000054">
    <property type="entry name" value="DCR2p Phosphoesterase"/>
    <property type="match status" value="1"/>
</dbReference>
<dbReference type="Proteomes" id="UP000799441">
    <property type="component" value="Unassembled WGS sequence"/>
</dbReference>
<keyword evidence="1" id="KW-0812">Transmembrane</keyword>
<dbReference type="Gene3D" id="3.60.21.10">
    <property type="match status" value="1"/>
</dbReference>
<dbReference type="PANTHER" id="PTHR32440">
    <property type="entry name" value="PHOSPHATASE DCR2-RELATED-RELATED"/>
    <property type="match status" value="1"/>
</dbReference>